<accession>A0A182VF09</accession>
<dbReference type="AlphaFoldDB" id="A0A182VF09"/>
<protein>
    <recommendedName>
        <fullName evidence="4">SOCS box domain-containing protein</fullName>
    </recommendedName>
</protein>
<name>A0A182VF09_ANOME</name>
<dbReference type="VEuPathDB" id="VectorBase:AMEM21_007673"/>
<dbReference type="Pfam" id="PF07841">
    <property type="entry name" value="DM4_12"/>
    <property type="match status" value="1"/>
</dbReference>
<dbReference type="InterPro" id="IPR006631">
    <property type="entry name" value="DM4_12"/>
</dbReference>
<evidence type="ECO:0008006" key="4">
    <source>
        <dbReference type="Google" id="ProtNLM"/>
    </source>
</evidence>
<organism evidence="2 3">
    <name type="scientific">Anopheles merus</name>
    <name type="common">Mosquito</name>
    <dbReference type="NCBI Taxonomy" id="30066"/>
    <lineage>
        <taxon>Eukaryota</taxon>
        <taxon>Metazoa</taxon>
        <taxon>Ecdysozoa</taxon>
        <taxon>Arthropoda</taxon>
        <taxon>Hexapoda</taxon>
        <taxon>Insecta</taxon>
        <taxon>Pterygota</taxon>
        <taxon>Neoptera</taxon>
        <taxon>Endopterygota</taxon>
        <taxon>Diptera</taxon>
        <taxon>Nematocera</taxon>
        <taxon>Culicoidea</taxon>
        <taxon>Culicidae</taxon>
        <taxon>Anophelinae</taxon>
        <taxon>Anopheles</taxon>
    </lineage>
</organism>
<keyword evidence="1" id="KW-0732">Signal</keyword>
<dbReference type="PANTHER" id="PTHR21253:SF0">
    <property type="entry name" value="F-BOX ONLY PROTEIN 11-RELATED"/>
    <property type="match status" value="1"/>
</dbReference>
<reference evidence="2" key="1">
    <citation type="submission" date="2020-05" db="UniProtKB">
        <authorList>
            <consortium name="EnsemblMetazoa"/>
        </authorList>
    </citation>
    <scope>IDENTIFICATION</scope>
    <source>
        <strain evidence="2">MAF</strain>
    </source>
</reference>
<dbReference type="SMART" id="SM00718">
    <property type="entry name" value="DM4_12"/>
    <property type="match status" value="1"/>
</dbReference>
<dbReference type="VEuPathDB" id="VectorBase:AMEM013852"/>
<sequence length="328" mass="37064">MLSAHIIVYGAVAGLFLFGQLDAAQNGTSGTTTGSSQRNRVTISGGKGSMFETPRGYNLVAELDMYHPLPDYMYHATSLRLGEIARYPNEVQPTIAAKPAATAPTIPHGEHVLSQQELDEYLVQHPEAWIPANWANDRTDGAGSKNTSGMKYLTAGRPHSSPPITYQSWKRKLWESTGNDRLYYSNLPPKRARSMADAARGAATEPSLWMEANHLNISHHRGWEHFHHYRDRRSLFDHLETTVPSFFGFHMRECLLRSICEARTLLPPKGRSMTADILRVIFTYPLKADLTDEYSEMLRTEQPNCRELFSERCPLSILQLLLFGKFEL</sequence>
<feature type="chain" id="PRO_5008139742" description="SOCS box domain-containing protein" evidence="1">
    <location>
        <begin position="24"/>
        <end position="328"/>
    </location>
</feature>
<evidence type="ECO:0000313" key="3">
    <source>
        <dbReference type="Proteomes" id="UP000075903"/>
    </source>
</evidence>
<dbReference type="PANTHER" id="PTHR21253">
    <property type="entry name" value="F-BOX ONLY PROTEIN 11-RELATED"/>
    <property type="match status" value="1"/>
</dbReference>
<evidence type="ECO:0000256" key="1">
    <source>
        <dbReference type="SAM" id="SignalP"/>
    </source>
</evidence>
<dbReference type="Proteomes" id="UP000075903">
    <property type="component" value="Unassembled WGS sequence"/>
</dbReference>
<evidence type="ECO:0000313" key="2">
    <source>
        <dbReference type="EnsemblMetazoa" id="AMEM013852-PA"/>
    </source>
</evidence>
<feature type="signal peptide" evidence="1">
    <location>
        <begin position="1"/>
        <end position="23"/>
    </location>
</feature>
<proteinExistence type="predicted"/>
<dbReference type="EnsemblMetazoa" id="AMEM013852-RA">
    <property type="protein sequence ID" value="AMEM013852-PA"/>
    <property type="gene ID" value="AMEM013852"/>
</dbReference>
<keyword evidence="3" id="KW-1185">Reference proteome</keyword>